<evidence type="ECO:0000256" key="4">
    <source>
        <dbReference type="ARBA" id="ARBA00023295"/>
    </source>
</evidence>
<dbReference type="HOGENOM" id="CLU_008988_0_0_1"/>
<dbReference type="PANTHER" id="PTHR47926:SF442">
    <property type="entry name" value="PUTATIVE-RELATED"/>
    <property type="match status" value="1"/>
</dbReference>
<dbReference type="GO" id="GO:0005975">
    <property type="term" value="P:carbohydrate metabolic process"/>
    <property type="evidence" value="ECO:0007669"/>
    <property type="project" value="InterPro"/>
</dbReference>
<protein>
    <submittedName>
        <fullName evidence="8">F28C11.9</fullName>
    </submittedName>
</protein>
<dbReference type="PROSITE" id="PS00502">
    <property type="entry name" value="POLYGALACTURONASE"/>
    <property type="match status" value="1"/>
</dbReference>
<dbReference type="InterPro" id="IPR012334">
    <property type="entry name" value="Pectin_lyas_fold"/>
</dbReference>
<keyword evidence="9" id="KW-1185">Reference proteome</keyword>
<dbReference type="Pfam" id="PF00295">
    <property type="entry name" value="Glyco_hydro_28"/>
    <property type="match status" value="1"/>
</dbReference>
<feature type="repeat" description="PPR" evidence="5">
    <location>
        <begin position="484"/>
        <end position="518"/>
    </location>
</feature>
<dbReference type="EMBL" id="GL348713">
    <property type="protein sequence ID" value="EFH66843.1"/>
    <property type="molecule type" value="Genomic_DNA"/>
</dbReference>
<dbReference type="PANTHER" id="PTHR47926">
    <property type="entry name" value="PENTATRICOPEPTIDE REPEAT-CONTAINING PROTEIN"/>
    <property type="match status" value="1"/>
</dbReference>
<evidence type="ECO:0000256" key="7">
    <source>
        <dbReference type="RuleBase" id="RU361169"/>
    </source>
</evidence>
<gene>
    <name evidence="8" type="ORF">ARALYDRAFT_313215</name>
</gene>
<feature type="repeat" description="PPR" evidence="5">
    <location>
        <begin position="279"/>
        <end position="313"/>
    </location>
</feature>
<evidence type="ECO:0000256" key="5">
    <source>
        <dbReference type="PROSITE-ProRule" id="PRU00708"/>
    </source>
</evidence>
<dbReference type="SUPFAM" id="SSF51126">
    <property type="entry name" value="Pectin lyase-like"/>
    <property type="match status" value="1"/>
</dbReference>
<dbReference type="Pfam" id="PF13041">
    <property type="entry name" value="PPR_2"/>
    <property type="match status" value="1"/>
</dbReference>
<organism evidence="9">
    <name type="scientific">Arabidopsis lyrata subsp. lyrata</name>
    <name type="common">Lyre-leaved rock-cress</name>
    <dbReference type="NCBI Taxonomy" id="81972"/>
    <lineage>
        <taxon>Eukaryota</taxon>
        <taxon>Viridiplantae</taxon>
        <taxon>Streptophyta</taxon>
        <taxon>Embryophyta</taxon>
        <taxon>Tracheophyta</taxon>
        <taxon>Spermatophyta</taxon>
        <taxon>Magnoliopsida</taxon>
        <taxon>eudicotyledons</taxon>
        <taxon>Gunneridae</taxon>
        <taxon>Pentapetalae</taxon>
        <taxon>rosids</taxon>
        <taxon>malvids</taxon>
        <taxon>Brassicales</taxon>
        <taxon>Brassicaceae</taxon>
        <taxon>Camelineae</taxon>
        <taxon>Arabidopsis</taxon>
    </lineage>
</organism>
<dbReference type="AlphaFoldDB" id="D7KNF9"/>
<dbReference type="FunFam" id="1.25.40.10:FF:000158">
    <property type="entry name" value="pentatricopeptide repeat-containing protein At2g33680"/>
    <property type="match status" value="1"/>
</dbReference>
<keyword evidence="3 7" id="KW-0378">Hydrolase</keyword>
<evidence type="ECO:0000256" key="6">
    <source>
        <dbReference type="PROSITE-ProRule" id="PRU10052"/>
    </source>
</evidence>
<dbReference type="GO" id="GO:0003723">
    <property type="term" value="F:RNA binding"/>
    <property type="evidence" value="ECO:0007669"/>
    <property type="project" value="InterPro"/>
</dbReference>
<name>D7KNF9_ARALL</name>
<dbReference type="Gramene" id="fgenesh1_pm.C_scaffold_1001995">
    <property type="protein sequence ID" value="fgenesh1_pm.C_scaffold_1001995"/>
    <property type="gene ID" value="fgenesh1_pm.C_scaffold_1001995"/>
</dbReference>
<dbReference type="Pfam" id="PF01535">
    <property type="entry name" value="PPR"/>
    <property type="match status" value="3"/>
</dbReference>
<dbReference type="InterPro" id="IPR011990">
    <property type="entry name" value="TPR-like_helical_dom_sf"/>
</dbReference>
<evidence type="ECO:0000313" key="8">
    <source>
        <dbReference type="EMBL" id="EFH66843.1"/>
    </source>
</evidence>
<dbReference type="InterPro" id="IPR000743">
    <property type="entry name" value="Glyco_hydro_28"/>
</dbReference>
<dbReference type="eggNOG" id="KOG4197">
    <property type="taxonomic scope" value="Eukaryota"/>
</dbReference>
<dbReference type="Gene3D" id="1.25.40.10">
    <property type="entry name" value="Tetratricopeptide repeat domain"/>
    <property type="match status" value="5"/>
</dbReference>
<feature type="active site" evidence="6">
    <location>
        <position position="943"/>
    </location>
</feature>
<dbReference type="PROSITE" id="PS51375">
    <property type="entry name" value="PPR"/>
    <property type="match status" value="3"/>
</dbReference>
<keyword evidence="2" id="KW-0677">Repeat</keyword>
<sequence>MRGPQALYFLRRTTTLAQHLCPLAPLIVTPRMEFSSFLEENPSDVVYTHNRKIDELIKSGNLVSAHEVFDGMSVRDVVTYNLLISGNSRNGCSLRAIEIYAEMVSCGLRESASTFPSVLSVCSDELFCREGIQVHCRVISLGFGCNMFVRSALVGLYASFWLFDVALKLFDEMPERNLAVCNLLLKCFCETGESKRLFGVYCRMELEGVAKNGLTYCYLLRGCSNDQLLYVGKQLHSLVIKSGWDISNIFVANALVDYYSACGDLSGSIKSFNVVPEKDVISWNSIVSVCADYGSVLDSLGLFSKMQFWGKRPSIRSFMSFLNVCSRNSDIQSGKQIHCYVLKMGFDVSSLLVQSSLIDMYGKCNEIESSVLAYQSLPCLTLECCNSLMTSLMHCGITKDIIEMFGLMVDEGTGIDEVTLSTVLKALSLSLPESLHSCTLVHCCAIKSGYAADVAVSCSLIDTYSKSGQNEVSRKVFDELDSPNIFCLTSIINGYARNGMGRDCVEMLREMDQKNLIPDEVTILSVLSGCSHSGLVEEGELIFDSLELKYGISPGRKLYACLVDLLGRAGLVEKAERLLLQAHGDADCIAWSSLLQSCRIHRNERIGRRAAEVLMDLEPENFAVYIQVSKFYFEIGDFEISRQIREIAASRELMREIASGKMVYTDLDILEELEKFDVLLDDDETKLFDLPSFTSRHSGKNLVNVDTFGAAGDGVSDDTQAFISAWSKACGTSKSVFLVPEGRRYLVNATKFNGPCEQKLIIQVKFNILSPEFLLSSVGKQKLDHSNIYKYVIDGTIVAPDEPSNWDSKFQRIWLEFSKLKGVVFQGKGVIDGSGSKWWAASCKKNKSNALTIESSSGVKVSGLTIQNSQQMNFIIARSDSVRVSKVMVSSPGDSPNTDGIHITGSTNVILQDCKIGTGDDCVSIVNASSNIKMKNIYCGPGHGISIGSLGKDNTTGIVTQVVLDTALLRETTNGLRIKTYQVKKLQSLRKTSIWLDREQFYFIVYLSNREVLMQDVANPILIDQFYCDSPTTCQNQTSAVKISQIMYRNITGTTKSEKAIKFACSDTVPCSHIVLNNVNLEGKDGQVEAYCNSAEGFGYGVIHPSADCLYSHDDKGLDQTRKSEDAETGHDEL</sequence>
<dbReference type="GO" id="GO:0009451">
    <property type="term" value="P:RNA modification"/>
    <property type="evidence" value="ECO:0007669"/>
    <property type="project" value="InterPro"/>
</dbReference>
<evidence type="ECO:0000256" key="1">
    <source>
        <dbReference type="ARBA" id="ARBA00008834"/>
    </source>
</evidence>
<dbReference type="GO" id="GO:0099402">
    <property type="term" value="P:plant organ development"/>
    <property type="evidence" value="ECO:0007669"/>
    <property type="project" value="UniProtKB-ARBA"/>
</dbReference>
<dbReference type="GO" id="GO:0004650">
    <property type="term" value="F:polygalacturonase activity"/>
    <property type="evidence" value="ECO:0007669"/>
    <property type="project" value="InterPro"/>
</dbReference>
<evidence type="ECO:0000256" key="2">
    <source>
        <dbReference type="ARBA" id="ARBA00022737"/>
    </source>
</evidence>
<keyword evidence="4 7" id="KW-0326">Glycosidase</keyword>
<dbReference type="Gene3D" id="2.160.20.10">
    <property type="entry name" value="Single-stranded right-handed beta-helix, Pectin lyase-like"/>
    <property type="match status" value="1"/>
</dbReference>
<accession>D7KNF9</accession>
<feature type="repeat" description="PPR" evidence="5">
    <location>
        <begin position="76"/>
        <end position="110"/>
    </location>
</feature>
<dbReference type="InterPro" id="IPR011050">
    <property type="entry name" value="Pectin_lyase_fold/virulence"/>
</dbReference>
<comment type="similarity">
    <text evidence="1 7">Belongs to the glycosyl hydrolase 28 family.</text>
</comment>
<evidence type="ECO:0000313" key="9">
    <source>
        <dbReference type="Proteomes" id="UP000008694"/>
    </source>
</evidence>
<reference evidence="9" key="1">
    <citation type="journal article" date="2011" name="Nat. Genet.">
        <title>The Arabidopsis lyrata genome sequence and the basis of rapid genome size change.</title>
        <authorList>
            <person name="Hu T.T."/>
            <person name="Pattyn P."/>
            <person name="Bakker E.G."/>
            <person name="Cao J."/>
            <person name="Cheng J.-F."/>
            <person name="Clark R.M."/>
            <person name="Fahlgren N."/>
            <person name="Fawcett J.A."/>
            <person name="Grimwood J."/>
            <person name="Gundlach H."/>
            <person name="Haberer G."/>
            <person name="Hollister J.D."/>
            <person name="Ossowski S."/>
            <person name="Ottilar R.P."/>
            <person name="Salamov A.A."/>
            <person name="Schneeberger K."/>
            <person name="Spannagl M."/>
            <person name="Wang X."/>
            <person name="Yang L."/>
            <person name="Nasrallah M.E."/>
            <person name="Bergelson J."/>
            <person name="Carrington J.C."/>
            <person name="Gaut B.S."/>
            <person name="Schmutz J."/>
            <person name="Mayer K.F.X."/>
            <person name="Van de Peer Y."/>
            <person name="Grigoriev I.V."/>
            <person name="Nordborg M."/>
            <person name="Weigel D."/>
            <person name="Guo Y.-L."/>
        </authorList>
    </citation>
    <scope>NUCLEOTIDE SEQUENCE [LARGE SCALE GENOMIC DNA]</scope>
    <source>
        <strain evidence="9">cv. MN47</strain>
    </source>
</reference>
<dbReference type="InterPro" id="IPR002885">
    <property type="entry name" value="PPR_rpt"/>
</dbReference>
<proteinExistence type="inferred from homology"/>
<evidence type="ECO:0000256" key="3">
    <source>
        <dbReference type="ARBA" id="ARBA00022801"/>
    </source>
</evidence>
<dbReference type="Proteomes" id="UP000008694">
    <property type="component" value="Unassembled WGS sequence"/>
</dbReference>
<dbReference type="InterPro" id="IPR046960">
    <property type="entry name" value="PPR_At4g14850-like_plant"/>
</dbReference>
<dbReference type="NCBIfam" id="TIGR00756">
    <property type="entry name" value="PPR"/>
    <property type="match status" value="2"/>
</dbReference>